<name>A0A7I7U1I6_MYCPF</name>
<feature type="signal peptide" evidence="1">
    <location>
        <begin position="1"/>
        <end position="25"/>
    </location>
</feature>
<dbReference type="EMBL" id="AP022598">
    <property type="protein sequence ID" value="BBY74785.1"/>
    <property type="molecule type" value="Genomic_DNA"/>
</dbReference>
<dbReference type="RefSeq" id="WP_318268638.1">
    <property type="nucleotide sequence ID" value="NZ_AP022598.1"/>
</dbReference>
<feature type="chain" id="PRO_5039609227" evidence="1">
    <location>
        <begin position="26"/>
        <end position="136"/>
    </location>
</feature>
<evidence type="ECO:0000256" key="1">
    <source>
        <dbReference type="SAM" id="SignalP"/>
    </source>
</evidence>
<evidence type="ECO:0000313" key="3">
    <source>
        <dbReference type="Proteomes" id="UP000466554"/>
    </source>
</evidence>
<dbReference type="Proteomes" id="UP000466554">
    <property type="component" value="Chromosome"/>
</dbReference>
<sequence length="136" mass="13910">MRVSTAALVATAAVAAATWGAPIAAAETAVLAEQPGDGRAVFLDDPAIVDPQPLRAESYHRVPGDRAVAVHFTTGTPQCFGVDATATETADAVTVELRGGTLPDAVDKACIMLAVFGSIEVPLQAPLGDRQVLAVF</sequence>
<gene>
    <name evidence="2" type="ORF">MPRF_16840</name>
</gene>
<proteinExistence type="predicted"/>
<organism evidence="2 3">
    <name type="scientific">Mycolicibacterium parafortuitum</name>
    <name type="common">Mycobacterium parafortuitum</name>
    <dbReference type="NCBI Taxonomy" id="39692"/>
    <lineage>
        <taxon>Bacteria</taxon>
        <taxon>Bacillati</taxon>
        <taxon>Actinomycetota</taxon>
        <taxon>Actinomycetes</taxon>
        <taxon>Mycobacteriales</taxon>
        <taxon>Mycobacteriaceae</taxon>
        <taxon>Mycolicibacterium</taxon>
    </lineage>
</organism>
<dbReference type="AlphaFoldDB" id="A0A7I7U1I6"/>
<accession>A0A7I7U1I6</accession>
<evidence type="ECO:0000313" key="2">
    <source>
        <dbReference type="EMBL" id="BBY74785.1"/>
    </source>
</evidence>
<reference evidence="2 3" key="1">
    <citation type="journal article" date="2019" name="Emerg. Microbes Infect.">
        <title>Comprehensive subspecies identification of 175 nontuberculous mycobacteria species based on 7547 genomic profiles.</title>
        <authorList>
            <person name="Matsumoto Y."/>
            <person name="Kinjo T."/>
            <person name="Motooka D."/>
            <person name="Nabeya D."/>
            <person name="Jung N."/>
            <person name="Uechi K."/>
            <person name="Horii T."/>
            <person name="Iida T."/>
            <person name="Fujita J."/>
            <person name="Nakamura S."/>
        </authorList>
    </citation>
    <scope>NUCLEOTIDE SEQUENCE [LARGE SCALE GENOMIC DNA]</scope>
    <source>
        <strain evidence="2 3">JCM 6367</strain>
    </source>
</reference>
<protein>
    <submittedName>
        <fullName evidence="2">Uncharacterized protein</fullName>
    </submittedName>
</protein>
<keyword evidence="1" id="KW-0732">Signal</keyword>